<organism evidence="1 2">
    <name type="scientific">Oryza sativa subsp. japonica</name>
    <name type="common">Rice</name>
    <dbReference type="NCBI Taxonomy" id="39947"/>
    <lineage>
        <taxon>Eukaryota</taxon>
        <taxon>Viridiplantae</taxon>
        <taxon>Streptophyta</taxon>
        <taxon>Embryophyta</taxon>
        <taxon>Tracheophyta</taxon>
        <taxon>Spermatophyta</taxon>
        <taxon>Magnoliopsida</taxon>
        <taxon>Liliopsida</taxon>
        <taxon>Poales</taxon>
        <taxon>Poaceae</taxon>
        <taxon>BOP clade</taxon>
        <taxon>Oryzoideae</taxon>
        <taxon>Oryzeae</taxon>
        <taxon>Oryzinae</taxon>
        <taxon>Oryza</taxon>
        <taxon>Oryza sativa</taxon>
    </lineage>
</organism>
<dbReference type="InParanoid" id="A0A0P0XB51"/>
<gene>
    <name evidence="1" type="ordered locus">Os08g0124533</name>
    <name evidence="1" type="ORF">OSNPB_080124533</name>
</gene>
<proteinExistence type="predicted"/>
<dbReference type="AlphaFoldDB" id="A0A0P0XB51"/>
<accession>A0A0P0XB51</accession>
<dbReference type="Gramene" id="Os08t0124533-00">
    <property type="protein sequence ID" value="Os08t0124533-00"/>
    <property type="gene ID" value="Os08g0124533"/>
</dbReference>
<evidence type="ECO:0000313" key="2">
    <source>
        <dbReference type="Proteomes" id="UP000059680"/>
    </source>
</evidence>
<name>A0A0P0XB51_ORYSJ</name>
<reference evidence="1 2" key="3">
    <citation type="journal article" date="2013" name="Rice">
        <title>Improvement of the Oryza sativa Nipponbare reference genome using next generation sequence and optical map data.</title>
        <authorList>
            <person name="Kawahara Y."/>
            <person name="de la Bastide M."/>
            <person name="Hamilton J.P."/>
            <person name="Kanamori H."/>
            <person name="McCombie W.R."/>
            <person name="Ouyang S."/>
            <person name="Schwartz D.C."/>
            <person name="Tanaka T."/>
            <person name="Wu J."/>
            <person name="Zhou S."/>
            <person name="Childs K.L."/>
            <person name="Davidson R.M."/>
            <person name="Lin H."/>
            <person name="Quesada-Ocampo L."/>
            <person name="Vaillancourt B."/>
            <person name="Sakai H."/>
            <person name="Lee S.S."/>
            <person name="Kim J."/>
            <person name="Numa H."/>
            <person name="Itoh T."/>
            <person name="Buell C.R."/>
            <person name="Matsumoto T."/>
        </authorList>
    </citation>
    <scope>NUCLEOTIDE SEQUENCE [LARGE SCALE GENOMIC DNA]</scope>
    <source>
        <strain evidence="2">cv. Nipponbare</strain>
    </source>
</reference>
<dbReference type="Proteomes" id="UP000059680">
    <property type="component" value="Chromosome 8"/>
</dbReference>
<evidence type="ECO:0000313" key="1">
    <source>
        <dbReference type="EMBL" id="BAT03633.1"/>
    </source>
</evidence>
<protein>
    <submittedName>
        <fullName evidence="1">Os08g0124533 protein</fullName>
    </submittedName>
</protein>
<dbReference type="EMBL" id="AP014964">
    <property type="protein sequence ID" value="BAT03633.1"/>
    <property type="molecule type" value="Genomic_DNA"/>
</dbReference>
<reference evidence="2" key="1">
    <citation type="journal article" date="2005" name="Nature">
        <title>The map-based sequence of the rice genome.</title>
        <authorList>
            <consortium name="International rice genome sequencing project (IRGSP)"/>
            <person name="Matsumoto T."/>
            <person name="Wu J."/>
            <person name="Kanamori H."/>
            <person name="Katayose Y."/>
            <person name="Fujisawa M."/>
            <person name="Namiki N."/>
            <person name="Mizuno H."/>
            <person name="Yamamoto K."/>
            <person name="Antonio B.A."/>
            <person name="Baba T."/>
            <person name="Sakata K."/>
            <person name="Nagamura Y."/>
            <person name="Aoki H."/>
            <person name="Arikawa K."/>
            <person name="Arita K."/>
            <person name="Bito T."/>
            <person name="Chiden Y."/>
            <person name="Fujitsuka N."/>
            <person name="Fukunaka R."/>
            <person name="Hamada M."/>
            <person name="Harada C."/>
            <person name="Hayashi A."/>
            <person name="Hijishita S."/>
            <person name="Honda M."/>
            <person name="Hosokawa S."/>
            <person name="Ichikawa Y."/>
            <person name="Idonuma A."/>
            <person name="Iijima M."/>
            <person name="Ikeda M."/>
            <person name="Ikeno M."/>
            <person name="Ito K."/>
            <person name="Ito S."/>
            <person name="Ito T."/>
            <person name="Ito Y."/>
            <person name="Ito Y."/>
            <person name="Iwabuchi A."/>
            <person name="Kamiya K."/>
            <person name="Karasawa W."/>
            <person name="Kurita K."/>
            <person name="Katagiri S."/>
            <person name="Kikuta A."/>
            <person name="Kobayashi H."/>
            <person name="Kobayashi N."/>
            <person name="Machita K."/>
            <person name="Maehara T."/>
            <person name="Masukawa M."/>
            <person name="Mizubayashi T."/>
            <person name="Mukai Y."/>
            <person name="Nagasaki H."/>
            <person name="Nagata Y."/>
            <person name="Naito S."/>
            <person name="Nakashima M."/>
            <person name="Nakama Y."/>
            <person name="Nakamichi Y."/>
            <person name="Nakamura M."/>
            <person name="Meguro A."/>
            <person name="Negishi M."/>
            <person name="Ohta I."/>
            <person name="Ohta T."/>
            <person name="Okamoto M."/>
            <person name="Ono N."/>
            <person name="Saji S."/>
            <person name="Sakaguchi M."/>
            <person name="Sakai K."/>
            <person name="Shibata M."/>
            <person name="Shimokawa T."/>
            <person name="Song J."/>
            <person name="Takazaki Y."/>
            <person name="Terasawa K."/>
            <person name="Tsugane M."/>
            <person name="Tsuji K."/>
            <person name="Ueda S."/>
            <person name="Waki K."/>
            <person name="Yamagata H."/>
            <person name="Yamamoto M."/>
            <person name="Yamamoto S."/>
            <person name="Yamane H."/>
            <person name="Yoshiki S."/>
            <person name="Yoshihara R."/>
            <person name="Yukawa K."/>
            <person name="Zhong H."/>
            <person name="Yano M."/>
            <person name="Yuan Q."/>
            <person name="Ouyang S."/>
            <person name="Liu J."/>
            <person name="Jones K.M."/>
            <person name="Gansberger K."/>
            <person name="Moffat K."/>
            <person name="Hill J."/>
            <person name="Bera J."/>
            <person name="Fadrosh D."/>
            <person name="Jin S."/>
            <person name="Johri S."/>
            <person name="Kim M."/>
            <person name="Overton L."/>
            <person name="Reardon M."/>
            <person name="Tsitrin T."/>
            <person name="Vuong H."/>
            <person name="Weaver B."/>
            <person name="Ciecko A."/>
            <person name="Tallon L."/>
            <person name="Jackson J."/>
            <person name="Pai G."/>
            <person name="Aken S.V."/>
            <person name="Utterback T."/>
            <person name="Reidmuller S."/>
            <person name="Feldblyum T."/>
            <person name="Hsiao J."/>
            <person name="Zismann V."/>
            <person name="Iobst S."/>
            <person name="de Vazeille A.R."/>
            <person name="Buell C.R."/>
            <person name="Ying K."/>
            <person name="Li Y."/>
            <person name="Lu T."/>
            <person name="Huang Y."/>
            <person name="Zhao Q."/>
            <person name="Feng Q."/>
            <person name="Zhang L."/>
            <person name="Zhu J."/>
            <person name="Weng Q."/>
            <person name="Mu J."/>
            <person name="Lu Y."/>
            <person name="Fan D."/>
            <person name="Liu Y."/>
            <person name="Guan J."/>
            <person name="Zhang Y."/>
            <person name="Yu S."/>
            <person name="Liu X."/>
            <person name="Zhang Y."/>
            <person name="Hong G."/>
            <person name="Han B."/>
            <person name="Choisne N."/>
            <person name="Demange N."/>
            <person name="Orjeda G."/>
            <person name="Samain S."/>
            <person name="Cattolico L."/>
            <person name="Pelletier E."/>
            <person name="Couloux A."/>
            <person name="Segurens B."/>
            <person name="Wincker P."/>
            <person name="D'Hont A."/>
            <person name="Scarpelli C."/>
            <person name="Weissenbach J."/>
            <person name="Salanoubat M."/>
            <person name="Quetier F."/>
            <person name="Yu Y."/>
            <person name="Kim H.R."/>
            <person name="Rambo T."/>
            <person name="Currie J."/>
            <person name="Collura K."/>
            <person name="Luo M."/>
            <person name="Yang T."/>
            <person name="Ammiraju J.S.S."/>
            <person name="Engler F."/>
            <person name="Soderlund C."/>
            <person name="Wing R.A."/>
            <person name="Palmer L.E."/>
            <person name="de la Bastide M."/>
            <person name="Spiegel L."/>
            <person name="Nascimento L."/>
            <person name="Zutavern T."/>
            <person name="O'Shaughnessy A."/>
            <person name="Dike S."/>
            <person name="Dedhia N."/>
            <person name="Preston R."/>
            <person name="Balija V."/>
            <person name="McCombie W.R."/>
            <person name="Chow T."/>
            <person name="Chen H."/>
            <person name="Chung M."/>
            <person name="Chen C."/>
            <person name="Shaw J."/>
            <person name="Wu H."/>
            <person name="Hsiao K."/>
            <person name="Chao Y."/>
            <person name="Chu M."/>
            <person name="Cheng C."/>
            <person name="Hour A."/>
            <person name="Lee P."/>
            <person name="Lin S."/>
            <person name="Lin Y."/>
            <person name="Liou J."/>
            <person name="Liu S."/>
            <person name="Hsing Y."/>
            <person name="Raghuvanshi S."/>
            <person name="Mohanty A."/>
            <person name="Bharti A.K."/>
            <person name="Gaur A."/>
            <person name="Gupta V."/>
            <person name="Kumar D."/>
            <person name="Ravi V."/>
            <person name="Vij S."/>
            <person name="Kapur A."/>
            <person name="Khurana P."/>
            <person name="Khurana P."/>
            <person name="Khurana J.P."/>
            <person name="Tyagi A.K."/>
            <person name="Gaikwad K."/>
            <person name="Singh A."/>
            <person name="Dalal V."/>
            <person name="Srivastava S."/>
            <person name="Dixit A."/>
            <person name="Pal A.K."/>
            <person name="Ghazi I.A."/>
            <person name="Yadav M."/>
            <person name="Pandit A."/>
            <person name="Bhargava A."/>
            <person name="Sureshbabu K."/>
            <person name="Batra K."/>
            <person name="Sharma T.R."/>
            <person name="Mohapatra T."/>
            <person name="Singh N.K."/>
            <person name="Messing J."/>
            <person name="Nelson A.B."/>
            <person name="Fuks G."/>
            <person name="Kavchok S."/>
            <person name="Keizer G."/>
            <person name="Linton E."/>
            <person name="Llaca V."/>
            <person name="Song R."/>
            <person name="Tanyolac B."/>
            <person name="Young S."/>
            <person name="Ho-Il K."/>
            <person name="Hahn J.H."/>
            <person name="Sangsakoo G."/>
            <person name="Vanavichit A."/>
            <person name="de Mattos Luiz.A.T."/>
            <person name="Zimmer P.D."/>
            <person name="Malone G."/>
            <person name="Dellagostin O."/>
            <person name="de Oliveira A.C."/>
            <person name="Bevan M."/>
            <person name="Bancroft I."/>
            <person name="Minx P."/>
            <person name="Cordum H."/>
            <person name="Wilson R."/>
            <person name="Cheng Z."/>
            <person name="Jin W."/>
            <person name="Jiang J."/>
            <person name="Leong S.A."/>
            <person name="Iwama H."/>
            <person name="Gojobori T."/>
            <person name="Itoh T."/>
            <person name="Niimura Y."/>
            <person name="Fujii Y."/>
            <person name="Habara T."/>
            <person name="Sakai H."/>
            <person name="Sato Y."/>
            <person name="Wilson G."/>
            <person name="Kumar K."/>
            <person name="McCouch S."/>
            <person name="Juretic N."/>
            <person name="Hoen D."/>
            <person name="Wright S."/>
            <person name="Bruskiewich R."/>
            <person name="Bureau T."/>
            <person name="Miyao A."/>
            <person name="Hirochika H."/>
            <person name="Nishikawa T."/>
            <person name="Kadowaki K."/>
            <person name="Sugiura M."/>
            <person name="Burr B."/>
            <person name="Sasaki T."/>
        </authorList>
    </citation>
    <scope>NUCLEOTIDE SEQUENCE [LARGE SCALE GENOMIC DNA]</scope>
    <source>
        <strain evidence="2">cv. Nipponbare</strain>
    </source>
</reference>
<keyword evidence="2" id="KW-1185">Reference proteome</keyword>
<reference evidence="1 2" key="2">
    <citation type="journal article" date="2013" name="Plant Cell Physiol.">
        <title>Rice Annotation Project Database (RAP-DB): an integrative and interactive database for rice genomics.</title>
        <authorList>
            <person name="Sakai H."/>
            <person name="Lee S.S."/>
            <person name="Tanaka T."/>
            <person name="Numa H."/>
            <person name="Kim J."/>
            <person name="Kawahara Y."/>
            <person name="Wakimoto H."/>
            <person name="Yang C.C."/>
            <person name="Iwamoto M."/>
            <person name="Abe T."/>
            <person name="Yamada Y."/>
            <person name="Muto A."/>
            <person name="Inokuchi H."/>
            <person name="Ikemura T."/>
            <person name="Matsumoto T."/>
            <person name="Sasaki T."/>
            <person name="Itoh T."/>
        </authorList>
    </citation>
    <scope>NUCLEOTIDE SEQUENCE [LARGE SCALE GENOMIC DNA]</scope>
    <source>
        <strain evidence="2">cv. Nipponbare</strain>
    </source>
</reference>
<dbReference type="PaxDb" id="39947-A0A0P0XB51"/>
<sequence length="70" mass="7594">MLKEKRVVKLATSPVAASHSCTGGVYTIRPMVPPLDRLFPLPLVSSIHSAPASAALPWRVMFLLALLKLE</sequence>